<accession>A0ABY7AQJ4</accession>
<organism evidence="1 2">
    <name type="scientific">Catenovulum adriaticum</name>
    <dbReference type="NCBI Taxonomy" id="2984846"/>
    <lineage>
        <taxon>Bacteria</taxon>
        <taxon>Pseudomonadati</taxon>
        <taxon>Pseudomonadota</taxon>
        <taxon>Gammaproteobacteria</taxon>
        <taxon>Alteromonadales</taxon>
        <taxon>Alteromonadaceae</taxon>
        <taxon>Catenovulum</taxon>
    </lineage>
</organism>
<dbReference type="RefSeq" id="WP_268075885.1">
    <property type="nucleotide sequence ID" value="NZ_CP109965.1"/>
</dbReference>
<evidence type="ECO:0000313" key="1">
    <source>
        <dbReference type="EMBL" id="WAJ71406.1"/>
    </source>
</evidence>
<proteinExistence type="predicted"/>
<keyword evidence="2" id="KW-1185">Reference proteome</keyword>
<evidence type="ECO:0000313" key="2">
    <source>
        <dbReference type="Proteomes" id="UP001163726"/>
    </source>
</evidence>
<dbReference type="Proteomes" id="UP001163726">
    <property type="component" value="Chromosome"/>
</dbReference>
<gene>
    <name evidence="1" type="ORF">OLW01_06315</name>
</gene>
<reference evidence="1" key="1">
    <citation type="submission" date="2022-10" db="EMBL/GenBank/DDBJ databases">
        <title>Catenovulum adriacola sp. nov. isolated in the Harbour of Susak.</title>
        <authorList>
            <person name="Schoch T."/>
            <person name="Reich S.J."/>
            <person name="Stoeferle S."/>
            <person name="Flaiz M."/>
            <person name="Kazda M."/>
            <person name="Riedel C.U."/>
            <person name="Duerre P."/>
        </authorList>
    </citation>
    <scope>NUCLEOTIDE SEQUENCE</scope>
    <source>
        <strain evidence="1">TS8</strain>
    </source>
</reference>
<dbReference type="EMBL" id="CP109965">
    <property type="protein sequence ID" value="WAJ71406.1"/>
    <property type="molecule type" value="Genomic_DNA"/>
</dbReference>
<name>A0ABY7AQJ4_9ALTE</name>
<sequence length="260" mass="30007">MQAQDIIAKNLQAIIDDLAKIRIKADLSLLPKYPYFGEKPYPLGRCLEIRDQVFEILKVALKSPQSTGLQSIVSYMQQGHQLTKIWGGLRDLYFQNAMLLGDYYIDVSNDTVNPNKPRVEITLMKDSGFSYINDFQHFAKIAEVYWQVRMVKNTVCTSLAPFMPLLCIGKNNKSWLAANDVMIKVAQQSNFEKSEQALLIFPEPNEAVKLNWQRLLAKHNIPELNNKHSEIEYCQHYRQQGLAQDTEFRNKMVTAFMKIN</sequence>
<protein>
    <submittedName>
        <fullName evidence="1">Uncharacterized protein</fullName>
    </submittedName>
</protein>